<evidence type="ECO:0000313" key="3">
    <source>
        <dbReference type="Proteomes" id="UP001180020"/>
    </source>
</evidence>
<sequence length="572" mass="63516">MDMRSWEKFSCLLSRVMWPSMLKCLAEGKAFLNSKSSQMTCVRFLEVLPVVYERLRLSEFTESIIFKKLVPDLANFNWLNDLLEWGSSSLLVINRHWRLSLTSLLNIFKDSCDTASARTVGVIEKMISCDTVAINVLREQVSQLSVSLSEQISDTIEPGVCKKKPSFLEPLPLETKGSAARSYLNDLPNKSCKNEVIVVSDDEGENVASPKAVGLSGSVINQQAINERGLASADMSIIGNNDQGGPLRSTIPRNSSKSIVTEVAGKSRFSSQKPDNEVLGTDHLSSAISSKSRFSSQKLGNEALGTNHLSSTLTSSIGARDRSLVCDNRKSDSAHQSSIQSVASKSLDKLARNSSAVVDHEKEDALIKELISDKSDDPLDVALNNARHPTPMLTKPSASVPKRKVIQLQMPIENKSAYLRKLNSIVKRFKPPKLDEWYKPILEIDYFSIVGLSSLHEVEHSSKTNLKEVPLCFQSADHYVEIFRPLVLEEFKAQLRNSYMEISSLEEMFCGSICVLSVEKIDEFHLLRCLPDDQESTAFRGCSENDLVLLSKEPLKHLAQNLHVVGKLTILS</sequence>
<comment type="caution">
    <text evidence="2">The sequence shown here is derived from an EMBL/GenBank/DDBJ whole genome shotgun (WGS) entry which is preliminary data.</text>
</comment>
<evidence type="ECO:0000259" key="1">
    <source>
        <dbReference type="Pfam" id="PF23576"/>
    </source>
</evidence>
<dbReference type="Pfam" id="PF23576">
    <property type="entry name" value="SEN1_barrel"/>
    <property type="match status" value="1"/>
</dbReference>
<evidence type="ECO:0000313" key="2">
    <source>
        <dbReference type="EMBL" id="KAK1323365.1"/>
    </source>
</evidence>
<dbReference type="Proteomes" id="UP001180020">
    <property type="component" value="Unassembled WGS sequence"/>
</dbReference>
<reference evidence="2" key="2">
    <citation type="submission" date="2023-06" db="EMBL/GenBank/DDBJ databases">
        <authorList>
            <person name="Ma L."/>
            <person name="Liu K.-W."/>
            <person name="Li Z."/>
            <person name="Hsiao Y.-Y."/>
            <person name="Qi Y."/>
            <person name="Fu T."/>
            <person name="Tang G."/>
            <person name="Zhang D."/>
            <person name="Sun W.-H."/>
            <person name="Liu D.-K."/>
            <person name="Li Y."/>
            <person name="Chen G.-Z."/>
            <person name="Liu X.-D."/>
            <person name="Liao X.-Y."/>
            <person name="Jiang Y.-T."/>
            <person name="Yu X."/>
            <person name="Hao Y."/>
            <person name="Huang J."/>
            <person name="Zhao X.-W."/>
            <person name="Ke S."/>
            <person name="Chen Y.-Y."/>
            <person name="Wu W.-L."/>
            <person name="Hsu J.-L."/>
            <person name="Lin Y.-F."/>
            <person name="Huang M.-D."/>
            <person name="Li C.-Y."/>
            <person name="Huang L."/>
            <person name="Wang Z.-W."/>
            <person name="Zhao X."/>
            <person name="Zhong W.-Y."/>
            <person name="Peng D.-H."/>
            <person name="Ahmad S."/>
            <person name="Lan S."/>
            <person name="Zhang J.-S."/>
            <person name="Tsai W.-C."/>
            <person name="Van De Peer Y."/>
            <person name="Liu Z.-J."/>
        </authorList>
    </citation>
    <scope>NUCLEOTIDE SEQUENCE</scope>
    <source>
        <strain evidence="2">CP</strain>
        <tissue evidence="2">Leaves</tissue>
    </source>
</reference>
<dbReference type="InterPro" id="IPR056474">
    <property type="entry name" value="SEN1_barrel"/>
</dbReference>
<reference evidence="2" key="1">
    <citation type="journal article" date="2023" name="Nat. Commun.">
        <title>Diploid and tetraploid genomes of Acorus and the evolution of monocots.</title>
        <authorList>
            <person name="Ma L."/>
            <person name="Liu K.W."/>
            <person name="Li Z."/>
            <person name="Hsiao Y.Y."/>
            <person name="Qi Y."/>
            <person name="Fu T."/>
            <person name="Tang G.D."/>
            <person name="Zhang D."/>
            <person name="Sun W.H."/>
            <person name="Liu D.K."/>
            <person name="Li Y."/>
            <person name="Chen G.Z."/>
            <person name="Liu X.D."/>
            <person name="Liao X.Y."/>
            <person name="Jiang Y.T."/>
            <person name="Yu X."/>
            <person name="Hao Y."/>
            <person name="Huang J."/>
            <person name="Zhao X.W."/>
            <person name="Ke S."/>
            <person name="Chen Y.Y."/>
            <person name="Wu W.L."/>
            <person name="Hsu J.L."/>
            <person name="Lin Y.F."/>
            <person name="Huang M.D."/>
            <person name="Li C.Y."/>
            <person name="Huang L."/>
            <person name="Wang Z.W."/>
            <person name="Zhao X."/>
            <person name="Zhong W.Y."/>
            <person name="Peng D.H."/>
            <person name="Ahmad S."/>
            <person name="Lan S."/>
            <person name="Zhang J.S."/>
            <person name="Tsai W.C."/>
            <person name="Van de Peer Y."/>
            <person name="Liu Z.J."/>
        </authorList>
    </citation>
    <scope>NUCLEOTIDE SEQUENCE</scope>
    <source>
        <strain evidence="2">CP</strain>
    </source>
</reference>
<dbReference type="AlphaFoldDB" id="A0AAV9FBR6"/>
<keyword evidence="3" id="KW-1185">Reference proteome</keyword>
<accession>A0AAV9FBR6</accession>
<name>A0AAV9FBR6_ACOCL</name>
<proteinExistence type="predicted"/>
<protein>
    <recommendedName>
        <fullName evidence="1">Helicase SEN1 beta-barrel domain-containing protein</fullName>
    </recommendedName>
</protein>
<feature type="domain" description="Helicase SEN1 beta-barrel" evidence="1">
    <location>
        <begin position="508"/>
        <end position="567"/>
    </location>
</feature>
<gene>
    <name evidence="2" type="ORF">QJS10_CPA02g01575</name>
</gene>
<organism evidence="2 3">
    <name type="scientific">Acorus calamus</name>
    <name type="common">Sweet flag</name>
    <dbReference type="NCBI Taxonomy" id="4465"/>
    <lineage>
        <taxon>Eukaryota</taxon>
        <taxon>Viridiplantae</taxon>
        <taxon>Streptophyta</taxon>
        <taxon>Embryophyta</taxon>
        <taxon>Tracheophyta</taxon>
        <taxon>Spermatophyta</taxon>
        <taxon>Magnoliopsida</taxon>
        <taxon>Liliopsida</taxon>
        <taxon>Acoraceae</taxon>
        <taxon>Acorus</taxon>
    </lineage>
</organism>
<dbReference type="EMBL" id="JAUJYO010000002">
    <property type="protein sequence ID" value="KAK1323365.1"/>
    <property type="molecule type" value="Genomic_DNA"/>
</dbReference>